<keyword evidence="3" id="KW-1185">Reference proteome</keyword>
<evidence type="ECO:0000259" key="1">
    <source>
        <dbReference type="Pfam" id="PF09643"/>
    </source>
</evidence>
<dbReference type="PATRIC" id="fig|1046596.6.peg.648"/>
<organism evidence="2 3">
    <name type="scientific">Liquorilactobacillus mali KCTC 3596 = DSM 20444</name>
    <dbReference type="NCBI Taxonomy" id="1046596"/>
    <lineage>
        <taxon>Bacteria</taxon>
        <taxon>Bacillati</taxon>
        <taxon>Bacillota</taxon>
        <taxon>Bacilli</taxon>
        <taxon>Lactobacillales</taxon>
        <taxon>Lactobacillaceae</taxon>
        <taxon>Liquorilactobacillus</taxon>
    </lineage>
</organism>
<sequence>MEYRRLNDINTNRGLGMGFEVVNGIGSKTTTVYHSVNDVVEQYTGLKDKNGKSIYEGDILKRKDFLFHNGNYVFLPVEYKYAEYGLGMRRLNDVYKSCEVVGNIHEDAGLLGVPE</sequence>
<reference evidence="2 3" key="1">
    <citation type="journal article" date="2015" name="Genome Announc.">
        <title>Expanding the biotechnology potential of lactobacilli through comparative genomics of 213 strains and associated genera.</title>
        <authorList>
            <person name="Sun Z."/>
            <person name="Harris H.M."/>
            <person name="McCann A."/>
            <person name="Guo C."/>
            <person name="Argimon S."/>
            <person name="Zhang W."/>
            <person name="Yang X."/>
            <person name="Jeffery I.B."/>
            <person name="Cooney J.C."/>
            <person name="Kagawa T.F."/>
            <person name="Liu W."/>
            <person name="Song Y."/>
            <person name="Salvetti E."/>
            <person name="Wrobel A."/>
            <person name="Rasinkangas P."/>
            <person name="Parkhill J."/>
            <person name="Rea M.C."/>
            <person name="O'Sullivan O."/>
            <person name="Ritari J."/>
            <person name="Douillard F.P."/>
            <person name="Paul Ross R."/>
            <person name="Yang R."/>
            <person name="Briner A.E."/>
            <person name="Felis G.E."/>
            <person name="de Vos W.M."/>
            <person name="Barrangou R."/>
            <person name="Klaenhammer T.R."/>
            <person name="Caufield P.W."/>
            <person name="Cui Y."/>
            <person name="Zhang H."/>
            <person name="O'Toole P.W."/>
        </authorList>
    </citation>
    <scope>NUCLEOTIDE SEQUENCE [LARGE SCALE GENOMIC DNA]</scope>
    <source>
        <strain evidence="2 3">DSM 20444</strain>
    </source>
</reference>
<dbReference type="Proteomes" id="UP000050898">
    <property type="component" value="Unassembled WGS sequence"/>
</dbReference>
<evidence type="ECO:0000313" key="2">
    <source>
        <dbReference type="EMBL" id="KRN01738.1"/>
    </source>
</evidence>
<dbReference type="EMBL" id="AYYH01000168">
    <property type="protein sequence ID" value="KRN01738.1"/>
    <property type="molecule type" value="Genomic_DNA"/>
</dbReference>
<evidence type="ECO:0000313" key="3">
    <source>
        <dbReference type="Proteomes" id="UP000050898"/>
    </source>
</evidence>
<dbReference type="InterPro" id="IPR023385">
    <property type="entry name" value="YopX-like_C"/>
</dbReference>
<dbReference type="InterPro" id="IPR019096">
    <property type="entry name" value="YopX_protein"/>
</dbReference>
<gene>
    <name evidence="2" type="ORF">FD00_GL000600</name>
</gene>
<feature type="domain" description="YopX protein" evidence="1">
    <location>
        <begin position="28"/>
        <end position="111"/>
    </location>
</feature>
<accession>A0A0R2DNI3</accession>
<dbReference type="Pfam" id="PF09643">
    <property type="entry name" value="YopX"/>
    <property type="match status" value="1"/>
</dbReference>
<comment type="caution">
    <text evidence="2">The sequence shown here is derived from an EMBL/GenBank/DDBJ whole genome shotgun (WGS) entry which is preliminary data.</text>
</comment>
<name>A0A0R2DNI3_9LACO</name>
<proteinExistence type="predicted"/>
<dbReference type="AlphaFoldDB" id="A0A0R2DNI3"/>
<dbReference type="SUPFAM" id="SSF159006">
    <property type="entry name" value="YopX-like"/>
    <property type="match status" value="1"/>
</dbReference>
<dbReference type="Gene3D" id="2.30.30.290">
    <property type="entry name" value="YopX-like domains"/>
    <property type="match status" value="1"/>
</dbReference>
<protein>
    <recommendedName>
        <fullName evidence="1">YopX protein domain-containing protein</fullName>
    </recommendedName>
</protein>